<protein>
    <submittedName>
        <fullName evidence="2">Uncharacterized protein</fullName>
    </submittedName>
</protein>
<dbReference type="HOGENOM" id="CLU_687731_0_0_1"/>
<reference evidence="2 3" key="1">
    <citation type="journal article" date="2011" name="Science">
        <title>The Selaginella genome identifies genetic changes associated with the evolution of vascular plants.</title>
        <authorList>
            <person name="Banks J.A."/>
            <person name="Nishiyama T."/>
            <person name="Hasebe M."/>
            <person name="Bowman J.L."/>
            <person name="Gribskov M."/>
            <person name="dePamphilis C."/>
            <person name="Albert V.A."/>
            <person name="Aono N."/>
            <person name="Aoyama T."/>
            <person name="Ambrose B.A."/>
            <person name="Ashton N.W."/>
            <person name="Axtell M.J."/>
            <person name="Barker E."/>
            <person name="Barker M.S."/>
            <person name="Bennetzen J.L."/>
            <person name="Bonawitz N.D."/>
            <person name="Chapple C."/>
            <person name="Cheng C."/>
            <person name="Correa L.G."/>
            <person name="Dacre M."/>
            <person name="DeBarry J."/>
            <person name="Dreyer I."/>
            <person name="Elias M."/>
            <person name="Engstrom E.M."/>
            <person name="Estelle M."/>
            <person name="Feng L."/>
            <person name="Finet C."/>
            <person name="Floyd S.K."/>
            <person name="Frommer W.B."/>
            <person name="Fujita T."/>
            <person name="Gramzow L."/>
            <person name="Gutensohn M."/>
            <person name="Harholt J."/>
            <person name="Hattori M."/>
            <person name="Heyl A."/>
            <person name="Hirai T."/>
            <person name="Hiwatashi Y."/>
            <person name="Ishikawa M."/>
            <person name="Iwata M."/>
            <person name="Karol K.G."/>
            <person name="Koehler B."/>
            <person name="Kolukisaoglu U."/>
            <person name="Kubo M."/>
            <person name="Kurata T."/>
            <person name="Lalonde S."/>
            <person name="Li K."/>
            <person name="Li Y."/>
            <person name="Litt A."/>
            <person name="Lyons E."/>
            <person name="Manning G."/>
            <person name="Maruyama T."/>
            <person name="Michael T.P."/>
            <person name="Mikami K."/>
            <person name="Miyazaki S."/>
            <person name="Morinaga S."/>
            <person name="Murata T."/>
            <person name="Mueller-Roeber B."/>
            <person name="Nelson D.R."/>
            <person name="Obara M."/>
            <person name="Oguri Y."/>
            <person name="Olmstead R.G."/>
            <person name="Onodera N."/>
            <person name="Petersen B.L."/>
            <person name="Pils B."/>
            <person name="Prigge M."/>
            <person name="Rensing S.A."/>
            <person name="Riano-Pachon D.M."/>
            <person name="Roberts A.W."/>
            <person name="Sato Y."/>
            <person name="Scheller H.V."/>
            <person name="Schulz B."/>
            <person name="Schulz C."/>
            <person name="Shakirov E.V."/>
            <person name="Shibagaki N."/>
            <person name="Shinohara N."/>
            <person name="Shippen D.E."/>
            <person name="Soerensen I."/>
            <person name="Sotooka R."/>
            <person name="Sugimoto N."/>
            <person name="Sugita M."/>
            <person name="Sumikawa N."/>
            <person name="Tanurdzic M."/>
            <person name="Theissen G."/>
            <person name="Ulvskov P."/>
            <person name="Wakazuki S."/>
            <person name="Weng J.K."/>
            <person name="Willats W.W."/>
            <person name="Wipf D."/>
            <person name="Wolf P.G."/>
            <person name="Yang L."/>
            <person name="Zimmer A.D."/>
            <person name="Zhu Q."/>
            <person name="Mitros T."/>
            <person name="Hellsten U."/>
            <person name="Loque D."/>
            <person name="Otillar R."/>
            <person name="Salamov A."/>
            <person name="Schmutz J."/>
            <person name="Shapiro H."/>
            <person name="Lindquist E."/>
            <person name="Lucas S."/>
            <person name="Rokhsar D."/>
            <person name="Grigoriev I.V."/>
        </authorList>
    </citation>
    <scope>NUCLEOTIDE SEQUENCE [LARGE SCALE GENOMIC DNA]</scope>
</reference>
<organism evidence="3">
    <name type="scientific">Selaginella moellendorffii</name>
    <name type="common">Spikemoss</name>
    <dbReference type="NCBI Taxonomy" id="88036"/>
    <lineage>
        <taxon>Eukaryota</taxon>
        <taxon>Viridiplantae</taxon>
        <taxon>Streptophyta</taxon>
        <taxon>Embryophyta</taxon>
        <taxon>Tracheophyta</taxon>
        <taxon>Lycopodiopsida</taxon>
        <taxon>Selaginellales</taxon>
        <taxon>Selaginellaceae</taxon>
        <taxon>Selaginella</taxon>
    </lineage>
</organism>
<gene>
    <name evidence="2" type="ORF">SELMODRAFT_404969</name>
</gene>
<dbReference type="InParanoid" id="D8QXY7"/>
<dbReference type="Gramene" id="EFJ35113">
    <property type="protein sequence ID" value="EFJ35113"/>
    <property type="gene ID" value="SELMODRAFT_404969"/>
</dbReference>
<evidence type="ECO:0000313" key="3">
    <source>
        <dbReference type="Proteomes" id="UP000001514"/>
    </source>
</evidence>
<keyword evidence="3" id="KW-1185">Reference proteome</keyword>
<feature type="chain" id="PRO_5003121339" evidence="1">
    <location>
        <begin position="22"/>
        <end position="401"/>
    </location>
</feature>
<name>D8QXY7_SELML</name>
<feature type="signal peptide" evidence="1">
    <location>
        <begin position="1"/>
        <end position="21"/>
    </location>
</feature>
<evidence type="ECO:0000256" key="1">
    <source>
        <dbReference type="SAM" id="SignalP"/>
    </source>
</evidence>
<accession>D8QXY7</accession>
<dbReference type="AlphaFoldDB" id="D8QXY7"/>
<evidence type="ECO:0000313" key="2">
    <source>
        <dbReference type="EMBL" id="EFJ35113.1"/>
    </source>
</evidence>
<dbReference type="Proteomes" id="UP000001514">
    <property type="component" value="Unassembled WGS sequence"/>
</dbReference>
<keyword evidence="1" id="KW-0732">Signal</keyword>
<dbReference type="KEGG" id="smo:SELMODRAFT_404969"/>
<sequence length="401" mass="43317">MSIKMMILVVLVSSGLRGLDAGTVLFRDAELSSGCGTMTCPIPACVILVTKVHGCTGGQTVSVNCGEWRHFEEFNKVCQGGALSIDWGIKPLRIQFRNSAGDFEECLLKSGFNGSLSGSFIKMRPTGERNVAWEAAWATRRRNVHGGAWLCEFKGCAPAWDATGLPRYCNLIRTSSDGSKEHALSNASSDKYLPIKMWAMPIKILILVLLVSAELSSGCGRMTCPIPACVILVNKAHGCKGPCRGQGAHALCNVRMLLRISSKPWLQPGSITSIIYQDVRDVDQNGLVVLVAMGLRGLDAGTVLFRDAELSSGCGRMTCPIPACVIRVDSVHGCTGGQTVSVNCGQWRHFQEFNDVCQGGALSIDWGIEPLRLQFRNSAGDFEECLLQQDFNGAEYGCNMG</sequence>
<proteinExistence type="predicted"/>
<dbReference type="eggNOG" id="ENOG502SUPW">
    <property type="taxonomic scope" value="Eukaryota"/>
</dbReference>
<dbReference type="EMBL" id="GL377568">
    <property type="protein sequence ID" value="EFJ35113.1"/>
    <property type="molecule type" value="Genomic_DNA"/>
</dbReference>